<dbReference type="KEGG" id="mpag:C0J29_15145"/>
<reference evidence="5 7" key="1">
    <citation type="journal article" date="2019" name="Emerg. Microbes Infect.">
        <title>Comprehensive subspecies identification of 175 nontuberculous mycobacteria species based on 7547 genomic profiles.</title>
        <authorList>
            <person name="Matsumoto Y."/>
            <person name="Kinjo T."/>
            <person name="Motooka D."/>
            <person name="Nabeya D."/>
            <person name="Jung N."/>
            <person name="Uechi K."/>
            <person name="Horii T."/>
            <person name="Iida T."/>
            <person name="Fujita J."/>
            <person name="Nakamura S."/>
        </authorList>
    </citation>
    <scope>NUCLEOTIDE SEQUENCE [LARGE SCALE GENOMIC DNA]</scope>
    <source>
        <strain evidence="5 7">JCM 18565</strain>
    </source>
</reference>
<dbReference type="Gene3D" id="3.30.70.2450">
    <property type="match status" value="1"/>
</dbReference>
<proteinExistence type="predicted"/>
<dbReference type="PRINTS" id="PR00420">
    <property type="entry name" value="RNGMNOXGNASE"/>
</dbReference>
<dbReference type="EMBL" id="BLKX01000001">
    <property type="protein sequence ID" value="GFG79265.1"/>
    <property type="molecule type" value="Genomic_DNA"/>
</dbReference>
<comment type="caution">
    <text evidence="6">The sequence shown here is derived from an EMBL/GenBank/DDBJ whole genome shotgun (WGS) entry which is preliminary data.</text>
</comment>
<dbReference type="GO" id="GO:0016709">
    <property type="term" value="F:oxidoreductase activity, acting on paired donors, with incorporation or reduction of molecular oxygen, NAD(P)H as one donor, and incorporation of one atom of oxygen"/>
    <property type="evidence" value="ECO:0007669"/>
    <property type="project" value="UniProtKB-ARBA"/>
</dbReference>
<keyword evidence="6" id="KW-0503">Monooxygenase</keyword>
<dbReference type="Gene3D" id="3.50.50.60">
    <property type="entry name" value="FAD/NAD(P)-binding domain"/>
    <property type="match status" value="1"/>
</dbReference>
<name>A0AAJ1S029_9MYCO</name>
<dbReference type="InterPro" id="IPR002938">
    <property type="entry name" value="FAD-bd"/>
</dbReference>
<dbReference type="Proteomes" id="UP001229081">
    <property type="component" value="Unassembled WGS sequence"/>
</dbReference>
<evidence type="ECO:0000313" key="8">
    <source>
        <dbReference type="Proteomes" id="UP001229081"/>
    </source>
</evidence>
<evidence type="ECO:0000256" key="3">
    <source>
        <dbReference type="ARBA" id="ARBA00022827"/>
    </source>
</evidence>
<evidence type="ECO:0000256" key="2">
    <source>
        <dbReference type="ARBA" id="ARBA00022630"/>
    </source>
</evidence>
<dbReference type="GO" id="GO:0071949">
    <property type="term" value="F:FAD binding"/>
    <property type="evidence" value="ECO:0007669"/>
    <property type="project" value="InterPro"/>
</dbReference>
<keyword evidence="2" id="KW-0285">Flavoprotein</keyword>
<evidence type="ECO:0000313" key="6">
    <source>
        <dbReference type="EMBL" id="MDP7734981.1"/>
    </source>
</evidence>
<sequence length="516" mass="56208">MKTLEASTDVAVIGAGPTGLMLAGELAMRGVRVQVLERRAQEPNITRAFAMHARTLELLDARGLADEILARGFRVGAVAPIPGATVSLADELQTRYPFILMVPQSGTERVLAAHVERLGVPIRRGDELVGLEQDGDGVSLTLAGGGSLRARYVVGCDGAHSAVRRLLGVNFVGKQYQTHIMLADVRLSRPPAEQMFARTNADGVVLVLPFGDGWYRAIAWDRRHEHEPLTEPVTAAQIRDAIGRIAGEDFGLGEMRWSSRFLSERRQARRYRVGRVLLAGDAAHVHSPIGGQGMNTGIGDAVNLGWKLATVVNGVLDGRAGDSLLDSYESERHPVGADVLAMTDMLNQLVLGRSAIRRVLQRFAIRTILRFPRSRRTAAQRLSGIAIAYARQSRADDPLVGHRMPDMDCDGGRLYEMLRSGRFVLLTGGVTVDWPGVDRVNHRDATLPAVVLVRPDGYVAWAARRLPTAGEVTEVLTRWCGEKKIGLSGEHPGYAVRNLGAWGWSRGVITDKCARD</sequence>
<organism evidence="6 8">
    <name type="scientific">Mycobacterium paragordonae</name>
    <dbReference type="NCBI Taxonomy" id="1389713"/>
    <lineage>
        <taxon>Bacteria</taxon>
        <taxon>Bacillati</taxon>
        <taxon>Actinomycetota</taxon>
        <taxon>Actinomycetes</taxon>
        <taxon>Mycobacteriales</taxon>
        <taxon>Mycobacteriaceae</taxon>
        <taxon>Mycobacterium</taxon>
    </lineage>
</organism>
<evidence type="ECO:0000256" key="1">
    <source>
        <dbReference type="ARBA" id="ARBA00001974"/>
    </source>
</evidence>
<protein>
    <submittedName>
        <fullName evidence="6">FAD-dependent monooxygenase</fullName>
    </submittedName>
    <submittedName>
        <fullName evidence="5">FAD-dependent oxidoreductase</fullName>
    </submittedName>
</protein>
<feature type="domain" description="FAD-binding" evidence="4">
    <location>
        <begin position="8"/>
        <end position="341"/>
    </location>
</feature>
<dbReference type="PANTHER" id="PTHR43004">
    <property type="entry name" value="TRK SYSTEM POTASSIUM UPTAKE PROTEIN"/>
    <property type="match status" value="1"/>
</dbReference>
<dbReference type="InterPro" id="IPR050641">
    <property type="entry name" value="RIFMO-like"/>
</dbReference>
<dbReference type="EMBL" id="JAUFSA010000001">
    <property type="protein sequence ID" value="MDP7734981.1"/>
    <property type="molecule type" value="Genomic_DNA"/>
</dbReference>
<evidence type="ECO:0000259" key="4">
    <source>
        <dbReference type="Pfam" id="PF01494"/>
    </source>
</evidence>
<keyword evidence="3" id="KW-0274">FAD</keyword>
<evidence type="ECO:0000313" key="5">
    <source>
        <dbReference type="EMBL" id="GFG79265.1"/>
    </source>
</evidence>
<dbReference type="RefSeq" id="WP_120794744.1">
    <property type="nucleotide sequence ID" value="NZ_BLKX01000001.1"/>
</dbReference>
<dbReference type="Gene3D" id="3.40.30.120">
    <property type="match status" value="1"/>
</dbReference>
<keyword evidence="6" id="KW-0560">Oxidoreductase</keyword>
<dbReference type="PANTHER" id="PTHR43004:SF19">
    <property type="entry name" value="BINDING MONOOXYGENASE, PUTATIVE (JCVI)-RELATED"/>
    <property type="match status" value="1"/>
</dbReference>
<evidence type="ECO:0000313" key="7">
    <source>
        <dbReference type="Proteomes" id="UP000465240"/>
    </source>
</evidence>
<dbReference type="Proteomes" id="UP000465240">
    <property type="component" value="Unassembled WGS sequence"/>
</dbReference>
<reference evidence="6" key="3">
    <citation type="submission" date="2023-06" db="EMBL/GenBank/DDBJ databases">
        <title>Identification of two novel mycobacterium reveal diversities and complexities of Mycobacterium gordonae clade.</title>
        <authorList>
            <person name="Matsumoto Y."/>
            <person name="Nakamura S."/>
            <person name="Motooka D."/>
            <person name="Fukushima K."/>
        </authorList>
    </citation>
    <scope>NUCLEOTIDE SEQUENCE</scope>
    <source>
        <strain evidence="6">TY812</strain>
    </source>
</reference>
<keyword evidence="7" id="KW-1185">Reference proteome</keyword>
<dbReference type="Pfam" id="PF21274">
    <property type="entry name" value="Rng_hyd_C"/>
    <property type="match status" value="1"/>
</dbReference>
<dbReference type="AlphaFoldDB" id="A0AAJ1S029"/>
<gene>
    <name evidence="5" type="ORF">MPRG_25410</name>
    <name evidence="6" type="ORF">QXL92_09515</name>
</gene>
<dbReference type="Pfam" id="PF01494">
    <property type="entry name" value="FAD_binding_3"/>
    <property type="match status" value="1"/>
</dbReference>
<dbReference type="SUPFAM" id="SSF51905">
    <property type="entry name" value="FAD/NAD(P)-binding domain"/>
    <property type="match status" value="1"/>
</dbReference>
<reference evidence="5" key="2">
    <citation type="submission" date="2020-02" db="EMBL/GenBank/DDBJ databases">
        <authorList>
            <person name="Matsumoto Y."/>
            <person name="Kinjo T."/>
            <person name="Motooka D."/>
            <person name="Nabeya D."/>
            <person name="Jung N."/>
            <person name="Uechi K."/>
            <person name="Horii T."/>
            <person name="Iida T."/>
            <person name="Fujita J."/>
            <person name="Nakamura S."/>
        </authorList>
    </citation>
    <scope>NUCLEOTIDE SEQUENCE</scope>
    <source>
        <strain evidence="5">JCM 18565</strain>
    </source>
</reference>
<accession>A0AAJ1S029</accession>
<dbReference type="InterPro" id="IPR036188">
    <property type="entry name" value="FAD/NAD-bd_sf"/>
</dbReference>
<comment type="cofactor">
    <cofactor evidence="1">
        <name>FAD</name>
        <dbReference type="ChEBI" id="CHEBI:57692"/>
    </cofactor>
</comment>